<evidence type="ECO:0000259" key="2">
    <source>
        <dbReference type="PROSITE" id="PS50181"/>
    </source>
</evidence>
<sequence length="136" mass="15893">MFYPDKKKKENSGNFVNLVPAEVSYRIFSELDLQSLCSAAMTCKSWNQMIESSDHLWRSHCLNIRGVCRKEIDDDRGNGYSWKVTLFRNYWKSKIKCAWLSGKYSNIDSSTDLPEKSMYPMDVTTWGEILEAELER</sequence>
<evidence type="ECO:0000256" key="1">
    <source>
        <dbReference type="RuleBase" id="RU369085"/>
    </source>
</evidence>
<keyword evidence="1" id="KW-0833">Ubl conjugation pathway</keyword>
<dbReference type="OrthoDB" id="10257471at2759"/>
<dbReference type="SMART" id="SM00256">
    <property type="entry name" value="FBOX"/>
    <property type="match status" value="1"/>
</dbReference>
<keyword evidence="3" id="KW-1185">Reference proteome</keyword>
<dbReference type="GO" id="GO:0019005">
    <property type="term" value="C:SCF ubiquitin ligase complex"/>
    <property type="evidence" value="ECO:0007669"/>
    <property type="project" value="UniProtKB-UniRule"/>
</dbReference>
<dbReference type="RefSeq" id="XP_030051024.1">
    <property type="nucleotide sequence ID" value="XM_030195164.1"/>
</dbReference>
<dbReference type="Pfam" id="PF12937">
    <property type="entry name" value="F-box-like"/>
    <property type="match status" value="1"/>
</dbReference>
<dbReference type="RefSeq" id="XP_030051025.1">
    <property type="nucleotide sequence ID" value="XM_030195165.1"/>
</dbReference>
<comment type="pathway">
    <text evidence="1">Protein modification; protein ubiquitination.</text>
</comment>
<name>A0A6P7XL21_9AMPH</name>
<protein>
    <submittedName>
        <fullName evidence="4 5">F-box only protein 48</fullName>
    </submittedName>
</protein>
<dbReference type="PROSITE" id="PS50181">
    <property type="entry name" value="FBOX"/>
    <property type="match status" value="1"/>
</dbReference>
<reference evidence="4 5" key="1">
    <citation type="submission" date="2025-04" db="UniProtKB">
        <authorList>
            <consortium name="RefSeq"/>
        </authorList>
    </citation>
    <scope>IDENTIFICATION</scope>
</reference>
<dbReference type="KEGG" id="muo:115464804"/>
<dbReference type="GO" id="GO:0005737">
    <property type="term" value="C:cytoplasm"/>
    <property type="evidence" value="ECO:0007669"/>
    <property type="project" value="TreeGrafter"/>
</dbReference>
<dbReference type="GeneID" id="115464804"/>
<dbReference type="InterPro" id="IPR001810">
    <property type="entry name" value="F-box_dom"/>
</dbReference>
<feature type="domain" description="F-box" evidence="2">
    <location>
        <begin position="13"/>
        <end position="60"/>
    </location>
</feature>
<organism evidence="3 4">
    <name type="scientific">Microcaecilia unicolor</name>
    <dbReference type="NCBI Taxonomy" id="1415580"/>
    <lineage>
        <taxon>Eukaryota</taxon>
        <taxon>Metazoa</taxon>
        <taxon>Chordata</taxon>
        <taxon>Craniata</taxon>
        <taxon>Vertebrata</taxon>
        <taxon>Euteleostomi</taxon>
        <taxon>Amphibia</taxon>
        <taxon>Gymnophiona</taxon>
        <taxon>Siphonopidae</taxon>
        <taxon>Microcaecilia</taxon>
    </lineage>
</organism>
<dbReference type="InterPro" id="IPR036047">
    <property type="entry name" value="F-box-like_dom_sf"/>
</dbReference>
<dbReference type="CDD" id="cd22113">
    <property type="entry name" value="F-box_FBXO48"/>
    <property type="match status" value="1"/>
</dbReference>
<dbReference type="GO" id="GO:0016567">
    <property type="term" value="P:protein ubiquitination"/>
    <property type="evidence" value="ECO:0007669"/>
    <property type="project" value="UniProtKB-UniRule"/>
</dbReference>
<dbReference type="CTD" id="554251"/>
<dbReference type="AlphaFoldDB" id="A0A6P7XL21"/>
<gene>
    <name evidence="4 5" type="primary">FBXO48</name>
</gene>
<dbReference type="PANTHER" id="PTHR12874:SF9">
    <property type="entry name" value="F-BOX ONLY PROTEIN 48"/>
    <property type="match status" value="1"/>
</dbReference>
<dbReference type="SUPFAM" id="SSF81383">
    <property type="entry name" value="F-box domain"/>
    <property type="match status" value="1"/>
</dbReference>
<dbReference type="PANTHER" id="PTHR12874">
    <property type="entry name" value="F-BOX ONLY PROTEIN 48-RELATED"/>
    <property type="match status" value="1"/>
</dbReference>
<evidence type="ECO:0000313" key="3">
    <source>
        <dbReference type="Proteomes" id="UP000515156"/>
    </source>
</evidence>
<evidence type="ECO:0000313" key="5">
    <source>
        <dbReference type="RefSeq" id="XP_030051025.1"/>
    </source>
</evidence>
<dbReference type="GO" id="GO:0031146">
    <property type="term" value="P:SCF-dependent proteasomal ubiquitin-dependent protein catabolic process"/>
    <property type="evidence" value="ECO:0007669"/>
    <property type="project" value="UniProtKB-UniRule"/>
</dbReference>
<dbReference type="Gene3D" id="1.20.1280.50">
    <property type="match status" value="1"/>
</dbReference>
<accession>A0A6P7XL21</accession>
<dbReference type="Proteomes" id="UP000515156">
    <property type="component" value="Chromosome 3"/>
</dbReference>
<evidence type="ECO:0000313" key="4">
    <source>
        <dbReference type="RefSeq" id="XP_030051024.1"/>
    </source>
</evidence>
<proteinExistence type="predicted"/>